<evidence type="ECO:0000313" key="1">
    <source>
        <dbReference type="EMBL" id="PIK53466.1"/>
    </source>
</evidence>
<proteinExistence type="predicted"/>
<dbReference type="AlphaFoldDB" id="A0A2G8KZM3"/>
<name>A0A2G8KZM3_STIJA</name>
<organism evidence="1 2">
    <name type="scientific">Stichopus japonicus</name>
    <name type="common">Sea cucumber</name>
    <dbReference type="NCBI Taxonomy" id="307972"/>
    <lineage>
        <taxon>Eukaryota</taxon>
        <taxon>Metazoa</taxon>
        <taxon>Echinodermata</taxon>
        <taxon>Eleutherozoa</taxon>
        <taxon>Echinozoa</taxon>
        <taxon>Holothuroidea</taxon>
        <taxon>Aspidochirotacea</taxon>
        <taxon>Aspidochirotida</taxon>
        <taxon>Stichopodidae</taxon>
        <taxon>Apostichopus</taxon>
    </lineage>
</organism>
<comment type="caution">
    <text evidence="1">The sequence shown here is derived from an EMBL/GenBank/DDBJ whole genome shotgun (WGS) entry which is preliminary data.</text>
</comment>
<reference evidence="1 2" key="1">
    <citation type="journal article" date="2017" name="PLoS Biol.">
        <title>The sea cucumber genome provides insights into morphological evolution and visceral regeneration.</title>
        <authorList>
            <person name="Zhang X."/>
            <person name="Sun L."/>
            <person name="Yuan J."/>
            <person name="Sun Y."/>
            <person name="Gao Y."/>
            <person name="Zhang L."/>
            <person name="Li S."/>
            <person name="Dai H."/>
            <person name="Hamel J.F."/>
            <person name="Liu C."/>
            <person name="Yu Y."/>
            <person name="Liu S."/>
            <person name="Lin W."/>
            <person name="Guo K."/>
            <person name="Jin S."/>
            <person name="Xu P."/>
            <person name="Storey K.B."/>
            <person name="Huan P."/>
            <person name="Zhang T."/>
            <person name="Zhou Y."/>
            <person name="Zhang J."/>
            <person name="Lin C."/>
            <person name="Li X."/>
            <person name="Xing L."/>
            <person name="Huo D."/>
            <person name="Sun M."/>
            <person name="Wang L."/>
            <person name="Mercier A."/>
            <person name="Li F."/>
            <person name="Yang H."/>
            <person name="Xiang J."/>
        </authorList>
    </citation>
    <scope>NUCLEOTIDE SEQUENCE [LARGE SCALE GENOMIC DNA]</scope>
    <source>
        <strain evidence="1">Shaxun</strain>
        <tissue evidence="1">Muscle</tissue>
    </source>
</reference>
<dbReference type="EMBL" id="MRZV01000286">
    <property type="protein sequence ID" value="PIK53466.1"/>
    <property type="molecule type" value="Genomic_DNA"/>
</dbReference>
<gene>
    <name evidence="1" type="ORF">BSL78_09652</name>
</gene>
<dbReference type="Proteomes" id="UP000230750">
    <property type="component" value="Unassembled WGS sequence"/>
</dbReference>
<accession>A0A2G8KZM3</accession>
<protein>
    <submittedName>
        <fullName evidence="1">Uncharacterized protein</fullName>
    </submittedName>
</protein>
<dbReference type="OrthoDB" id="120976at2759"/>
<evidence type="ECO:0000313" key="2">
    <source>
        <dbReference type="Proteomes" id="UP000230750"/>
    </source>
</evidence>
<sequence>MELNPDLQEKKQFLIEGLKRTYKGQYDAIQPLPYIKDRLYCVDKVFVEGALKFVWPRVTPGTRGSWERLESYKSIYTDFRFKSKRRIIQGEPGYAHHLVTLLKNAHNLSDILRFLDPFDLQYLFRFACGLDPNAGKKLINHLKGLPGGDKFAISVSWNKLVTSTTLWIRWKSSARVKLG</sequence>
<keyword evidence="2" id="KW-1185">Reference proteome</keyword>